<dbReference type="RefSeq" id="WP_089735707.1">
    <property type="nucleotide sequence ID" value="NZ_FNIA01000024.1"/>
</dbReference>
<evidence type="ECO:0000256" key="1">
    <source>
        <dbReference type="SAM" id="MobiDB-lite"/>
    </source>
</evidence>
<dbReference type="Gene3D" id="2.60.40.10">
    <property type="entry name" value="Immunoglobulins"/>
    <property type="match status" value="1"/>
</dbReference>
<organism evidence="2 3">
    <name type="scientific">Haloarchaeobius iranensis</name>
    <dbReference type="NCBI Taxonomy" id="996166"/>
    <lineage>
        <taxon>Archaea</taxon>
        <taxon>Methanobacteriati</taxon>
        <taxon>Methanobacteriota</taxon>
        <taxon>Stenosarchaea group</taxon>
        <taxon>Halobacteria</taxon>
        <taxon>Halobacteriales</taxon>
        <taxon>Halorubellaceae</taxon>
        <taxon>Haloarchaeobius</taxon>
    </lineage>
</organism>
<dbReference type="AlphaFoldDB" id="A0A1H0A5F7"/>
<accession>A0A1H0A5F7</accession>
<evidence type="ECO:0000313" key="2">
    <source>
        <dbReference type="EMBL" id="SDN27966.1"/>
    </source>
</evidence>
<dbReference type="PANTHER" id="PTHR39327:SF1">
    <property type="entry name" value="BLR5470 PROTEIN"/>
    <property type="match status" value="1"/>
</dbReference>
<reference evidence="2 3" key="1">
    <citation type="submission" date="2016-10" db="EMBL/GenBank/DDBJ databases">
        <authorList>
            <person name="de Groot N.N."/>
        </authorList>
    </citation>
    <scope>NUCLEOTIDE SEQUENCE [LARGE SCALE GENOMIC DNA]</scope>
    <source>
        <strain evidence="3">EB21,IBRC-M 10013,KCTC 4048</strain>
    </source>
</reference>
<dbReference type="PANTHER" id="PTHR39327">
    <property type="match status" value="1"/>
</dbReference>
<evidence type="ECO:0008006" key="4">
    <source>
        <dbReference type="Google" id="ProtNLM"/>
    </source>
</evidence>
<dbReference type="InterPro" id="IPR013783">
    <property type="entry name" value="Ig-like_fold"/>
</dbReference>
<dbReference type="Gene3D" id="3.10.620.30">
    <property type="match status" value="1"/>
</dbReference>
<dbReference type="EMBL" id="FNIA01000024">
    <property type="protein sequence ID" value="SDN27966.1"/>
    <property type="molecule type" value="Genomic_DNA"/>
</dbReference>
<feature type="region of interest" description="Disordered" evidence="1">
    <location>
        <begin position="1"/>
        <end position="31"/>
    </location>
</feature>
<dbReference type="InterPro" id="IPR010319">
    <property type="entry name" value="Transglutaminase-like_Cys_pept"/>
</dbReference>
<sequence length="347" mass="38354">MPDNAPSNDPRNHPSPQHGYERTACRADGGRSTRGWADGFDGWAAAAKPESTDAEYSRSFHWCHAGERRELTLSIPVGTYDYCVNRARTGDYRQYVVDPLQEPFIATVAEDIEETMPGGTARDTVTSCVRFVQSLEYIRDREDTGHEAYPKYPVETLVHQRGDCEDGTLLLCALLETLGYDTAVLVLPAHHHMVAGVACDWGHGASVTHQGTQFFTVETTTSGWDIGELDPQFQGSPVDVHRPDDTPILVHQWDATPTTETGVTVTVHAANFGSAPVEDVQVRFLFERRNGTIAERVWLGDGSRTLAAGESTQFIRDIVPPPDLQLRGRCRLIAAGALHDESESEWH</sequence>
<dbReference type="Proteomes" id="UP000199370">
    <property type="component" value="Unassembled WGS sequence"/>
</dbReference>
<protein>
    <recommendedName>
        <fullName evidence="4">Transglutaminase-like superfamily protein</fullName>
    </recommendedName>
</protein>
<dbReference type="STRING" id="996166.SAMN05192554_12432"/>
<gene>
    <name evidence="2" type="ORF">SAMN05192554_12432</name>
</gene>
<feature type="compositionally biased region" description="Basic and acidic residues" evidence="1">
    <location>
        <begin position="19"/>
        <end position="31"/>
    </location>
</feature>
<keyword evidence="3" id="KW-1185">Reference proteome</keyword>
<evidence type="ECO:0000313" key="3">
    <source>
        <dbReference type="Proteomes" id="UP000199370"/>
    </source>
</evidence>
<proteinExistence type="predicted"/>
<name>A0A1H0A5F7_9EURY</name>
<dbReference type="OrthoDB" id="110514at2157"/>